<keyword evidence="4" id="KW-0560">Oxidoreductase</keyword>
<dbReference type="InterPro" id="IPR006094">
    <property type="entry name" value="Oxid_FAD_bind_N"/>
</dbReference>
<dbReference type="PROSITE" id="PS51387">
    <property type="entry name" value="FAD_PCMH"/>
    <property type="match status" value="1"/>
</dbReference>
<accession>A0A2P5HRR0</accession>
<evidence type="ECO:0000256" key="4">
    <source>
        <dbReference type="ARBA" id="ARBA00023002"/>
    </source>
</evidence>
<dbReference type="InterPro" id="IPR036318">
    <property type="entry name" value="FAD-bd_PCMH-like_sf"/>
</dbReference>
<name>A0A2P5HRR0_DIAHE</name>
<feature type="domain" description="FAD-binding PCMH-type" evidence="5">
    <location>
        <begin position="128"/>
        <end position="350"/>
    </location>
</feature>
<keyword evidence="3" id="KW-0274">FAD</keyword>
<sequence>MITAGLHVNSFASRIYPFGARPPFEKMMSRYARWTFLALQFAPFAHSSRGYSAYSDVGSVPDFIRELDLEPPEVSSVTTLLNGLDVDGSAGLSEEEKGSLSCRVAGFVLGGAEIVNNSAATFEQLVEVNWCDSCWFEPGCITQPESADHVSKVMRIVTFFGTKFAVRSGGHNPNPGFGGIDSPGILIDMARMNTTSLSPDGAVASIGPGSRFGDVYSALNSRGKAVMAGRLNSVGVGGYFLGGGLTYFSSRSLVGFEGQWYQLRYDVQTTENIPIWFEALSYSPSQAPQLLEAVVQYAEAAEGDPDAAITFSLAPTSGFVEFIYGKPVSRPGVYSMFYNITTLGSAINSTVGDMVSLTNAISEITSLEKKRRMIGSIAHKFDLPTLLGAYTMILDLAADVETFNGSVGFVVQPFTSSAVQHASETGGNPVGLKRTLQNFLTFAVEWDSSTDDSHALAAIQNYTSQVEGLAKGRGVYLESKCMNDAGHFQDVLGSYGSENLATLKSIASKYDPFHVFQVLQNNGFLLSKADVQIL</sequence>
<evidence type="ECO:0000256" key="1">
    <source>
        <dbReference type="ARBA" id="ARBA00005466"/>
    </source>
</evidence>
<keyword evidence="7" id="KW-1185">Reference proteome</keyword>
<evidence type="ECO:0000259" key="5">
    <source>
        <dbReference type="PROSITE" id="PS51387"/>
    </source>
</evidence>
<reference evidence="6" key="1">
    <citation type="submission" date="2017-09" db="EMBL/GenBank/DDBJ databases">
        <title>Polyketide synthases of a Diaporthe helianthi virulent isolate.</title>
        <authorList>
            <person name="Baroncelli R."/>
        </authorList>
    </citation>
    <scope>NUCLEOTIDE SEQUENCE [LARGE SCALE GENOMIC DNA]</scope>
    <source>
        <strain evidence="6">7/96</strain>
    </source>
</reference>
<dbReference type="GO" id="GO:0071949">
    <property type="term" value="F:FAD binding"/>
    <property type="evidence" value="ECO:0007669"/>
    <property type="project" value="InterPro"/>
</dbReference>
<dbReference type="AlphaFoldDB" id="A0A2P5HRR0"/>
<comment type="similarity">
    <text evidence="1">Belongs to the oxygen-dependent FAD-linked oxidoreductase family.</text>
</comment>
<evidence type="ECO:0000313" key="6">
    <source>
        <dbReference type="EMBL" id="POS72956.1"/>
    </source>
</evidence>
<evidence type="ECO:0000313" key="7">
    <source>
        <dbReference type="Proteomes" id="UP000094444"/>
    </source>
</evidence>
<gene>
    <name evidence="6" type="ORF">DHEL01_v208646</name>
</gene>
<proteinExistence type="inferred from homology"/>
<organism evidence="6 7">
    <name type="scientific">Diaporthe helianthi</name>
    <dbReference type="NCBI Taxonomy" id="158607"/>
    <lineage>
        <taxon>Eukaryota</taxon>
        <taxon>Fungi</taxon>
        <taxon>Dikarya</taxon>
        <taxon>Ascomycota</taxon>
        <taxon>Pezizomycotina</taxon>
        <taxon>Sordariomycetes</taxon>
        <taxon>Sordariomycetidae</taxon>
        <taxon>Diaporthales</taxon>
        <taxon>Diaporthaceae</taxon>
        <taxon>Diaporthe</taxon>
    </lineage>
</organism>
<dbReference type="GO" id="GO:0016491">
    <property type="term" value="F:oxidoreductase activity"/>
    <property type="evidence" value="ECO:0007669"/>
    <property type="project" value="UniProtKB-KW"/>
</dbReference>
<comment type="caution">
    <text evidence="6">The sequence shown here is derived from an EMBL/GenBank/DDBJ whole genome shotgun (WGS) entry which is preliminary data.</text>
</comment>
<dbReference type="OrthoDB" id="2151789at2759"/>
<dbReference type="SUPFAM" id="SSF56176">
    <property type="entry name" value="FAD-binding/transporter-associated domain-like"/>
    <property type="match status" value="1"/>
</dbReference>
<evidence type="ECO:0000256" key="2">
    <source>
        <dbReference type="ARBA" id="ARBA00022630"/>
    </source>
</evidence>
<dbReference type="EMBL" id="MAVT02000889">
    <property type="protein sequence ID" value="POS72956.1"/>
    <property type="molecule type" value="Genomic_DNA"/>
</dbReference>
<evidence type="ECO:0000256" key="3">
    <source>
        <dbReference type="ARBA" id="ARBA00022827"/>
    </source>
</evidence>
<dbReference type="STRING" id="158607.A0A2P5HRR0"/>
<dbReference type="PANTHER" id="PTHR42973">
    <property type="entry name" value="BINDING OXIDOREDUCTASE, PUTATIVE (AFU_ORTHOLOGUE AFUA_1G17690)-RELATED"/>
    <property type="match status" value="1"/>
</dbReference>
<dbReference type="InterPro" id="IPR016166">
    <property type="entry name" value="FAD-bd_PCMH"/>
</dbReference>
<dbReference type="Gene3D" id="3.30.465.10">
    <property type="match status" value="1"/>
</dbReference>
<protein>
    <recommendedName>
        <fullName evidence="5">FAD-binding PCMH-type domain-containing protein</fullName>
    </recommendedName>
</protein>
<dbReference type="PANTHER" id="PTHR42973:SF54">
    <property type="entry name" value="FAD-BINDING PCMH-TYPE DOMAIN-CONTAINING PROTEIN"/>
    <property type="match status" value="1"/>
</dbReference>
<dbReference type="Pfam" id="PF01565">
    <property type="entry name" value="FAD_binding_4"/>
    <property type="match status" value="1"/>
</dbReference>
<dbReference type="Proteomes" id="UP000094444">
    <property type="component" value="Unassembled WGS sequence"/>
</dbReference>
<dbReference type="InParanoid" id="A0A2P5HRR0"/>
<dbReference type="InterPro" id="IPR050416">
    <property type="entry name" value="FAD-linked_Oxidoreductase"/>
</dbReference>
<keyword evidence="2" id="KW-0285">Flavoprotein</keyword>
<dbReference type="InterPro" id="IPR016169">
    <property type="entry name" value="FAD-bd_PCMH_sub2"/>
</dbReference>